<keyword evidence="5 6" id="KW-0472">Membrane</keyword>
<dbReference type="SUPFAM" id="SSF103473">
    <property type="entry name" value="MFS general substrate transporter"/>
    <property type="match status" value="1"/>
</dbReference>
<evidence type="ECO:0000313" key="8">
    <source>
        <dbReference type="Proteomes" id="UP000566819"/>
    </source>
</evidence>
<dbReference type="InterPro" id="IPR011701">
    <property type="entry name" value="MFS"/>
</dbReference>
<dbReference type="AlphaFoldDB" id="A0A8H4QVZ1"/>
<dbReference type="InterPro" id="IPR036259">
    <property type="entry name" value="MFS_trans_sf"/>
</dbReference>
<feature type="transmembrane region" description="Helical" evidence="6">
    <location>
        <begin position="280"/>
        <end position="301"/>
    </location>
</feature>
<organism evidence="7 8">
    <name type="scientific">Cudoniella acicularis</name>
    <dbReference type="NCBI Taxonomy" id="354080"/>
    <lineage>
        <taxon>Eukaryota</taxon>
        <taxon>Fungi</taxon>
        <taxon>Dikarya</taxon>
        <taxon>Ascomycota</taxon>
        <taxon>Pezizomycotina</taxon>
        <taxon>Leotiomycetes</taxon>
        <taxon>Helotiales</taxon>
        <taxon>Tricladiaceae</taxon>
        <taxon>Cudoniella</taxon>
    </lineage>
</organism>
<sequence length="428" mass="46464">MNTQQRPPADCERGLGDSIQIPIERKCTSSPHFRTAAGFAGLQVIFTTFIGHGVTHFEDLGLSQTEIAIMLFAGPICGATFQPYFGNWSDQIRSPWGRRKPFILFGTIVLILSILTIAWADAIAHFLTNSASNETYRTVLVLIILLSTFLLWIAAQAVQVGLRALISDGCTPAEQVKASAWAGCYGNFAATLGNLSAYINDENELRKNVVLKSSGTLGSGMGSLTLLAYSTVALCMGVLLPNLVSFTKAVSISHLWIASLGLFGISMLGTFVVFSSFGSFVLFSIVGISWAASTWIPYALLGAEASHLSELSDDSERSSDYGGIASDEKAHVENRNDMSTQLGLIYGVHNLSICLPQILMCLGMGLVSLVSDRKSEEKRNKQSFDSVWILRLGGIFALLAMYIATRVEEPFQRGLSVEYKELNQDDEG</sequence>
<evidence type="ECO:0000256" key="6">
    <source>
        <dbReference type="SAM" id="Phobius"/>
    </source>
</evidence>
<feature type="transmembrane region" description="Helical" evidence="6">
    <location>
        <begin position="219"/>
        <end position="243"/>
    </location>
</feature>
<dbReference type="GO" id="GO:0005886">
    <property type="term" value="C:plasma membrane"/>
    <property type="evidence" value="ECO:0007669"/>
    <property type="project" value="TreeGrafter"/>
</dbReference>
<keyword evidence="2" id="KW-0813">Transport</keyword>
<dbReference type="Gene3D" id="1.20.1250.20">
    <property type="entry name" value="MFS general substrate transporter like domains"/>
    <property type="match status" value="1"/>
</dbReference>
<accession>A0A8H4QVZ1</accession>
<dbReference type="PANTHER" id="PTHR19432">
    <property type="entry name" value="SUGAR TRANSPORTER"/>
    <property type="match status" value="1"/>
</dbReference>
<dbReference type="Pfam" id="PF07690">
    <property type="entry name" value="MFS_1"/>
    <property type="match status" value="1"/>
</dbReference>
<name>A0A8H4QVZ1_9HELO</name>
<feature type="transmembrane region" description="Helical" evidence="6">
    <location>
        <begin position="344"/>
        <end position="367"/>
    </location>
</feature>
<comment type="caution">
    <text evidence="7">The sequence shown here is derived from an EMBL/GenBank/DDBJ whole genome shotgun (WGS) entry which is preliminary data.</text>
</comment>
<evidence type="ECO:0000256" key="2">
    <source>
        <dbReference type="ARBA" id="ARBA00022448"/>
    </source>
</evidence>
<evidence type="ECO:0000256" key="3">
    <source>
        <dbReference type="ARBA" id="ARBA00022692"/>
    </source>
</evidence>
<feature type="transmembrane region" description="Helical" evidence="6">
    <location>
        <begin position="102"/>
        <end position="127"/>
    </location>
</feature>
<keyword evidence="3 6" id="KW-0812">Transmembrane</keyword>
<evidence type="ECO:0000313" key="7">
    <source>
        <dbReference type="EMBL" id="KAF4618422.1"/>
    </source>
</evidence>
<reference evidence="7 8" key="1">
    <citation type="submission" date="2020-03" db="EMBL/GenBank/DDBJ databases">
        <title>Draft Genome Sequence of Cudoniella acicularis.</title>
        <authorList>
            <person name="Buettner E."/>
            <person name="Kellner H."/>
        </authorList>
    </citation>
    <scope>NUCLEOTIDE SEQUENCE [LARGE SCALE GENOMIC DNA]</scope>
    <source>
        <strain evidence="7 8">DSM 108380</strain>
    </source>
</reference>
<feature type="transmembrane region" description="Helical" evidence="6">
    <location>
        <begin position="139"/>
        <end position="166"/>
    </location>
</feature>
<evidence type="ECO:0000256" key="4">
    <source>
        <dbReference type="ARBA" id="ARBA00022989"/>
    </source>
</evidence>
<comment type="subcellular location">
    <subcellularLocation>
        <location evidence="1">Membrane</location>
        <topology evidence="1">Multi-pass membrane protein</topology>
    </subcellularLocation>
</comment>
<dbReference type="GO" id="GO:0008506">
    <property type="term" value="F:sucrose:proton symporter activity"/>
    <property type="evidence" value="ECO:0007669"/>
    <property type="project" value="TreeGrafter"/>
</dbReference>
<dbReference type="Proteomes" id="UP000566819">
    <property type="component" value="Unassembled WGS sequence"/>
</dbReference>
<evidence type="ECO:0000256" key="1">
    <source>
        <dbReference type="ARBA" id="ARBA00004141"/>
    </source>
</evidence>
<dbReference type="PANTHER" id="PTHR19432:SF35">
    <property type="entry name" value="SOLUTE CARRIER FAMILY 45 MEMBER 3 ISOFORM X1"/>
    <property type="match status" value="1"/>
</dbReference>
<dbReference type="OrthoDB" id="28755at2759"/>
<protein>
    <recommendedName>
        <fullName evidence="9">Sucrose transporter</fullName>
    </recommendedName>
</protein>
<keyword evidence="8" id="KW-1185">Reference proteome</keyword>
<feature type="transmembrane region" description="Helical" evidence="6">
    <location>
        <begin position="387"/>
        <end position="405"/>
    </location>
</feature>
<evidence type="ECO:0008006" key="9">
    <source>
        <dbReference type="Google" id="ProtNLM"/>
    </source>
</evidence>
<evidence type="ECO:0000256" key="5">
    <source>
        <dbReference type="ARBA" id="ARBA00023136"/>
    </source>
</evidence>
<dbReference type="EMBL" id="JAAMPI010002093">
    <property type="protein sequence ID" value="KAF4618422.1"/>
    <property type="molecule type" value="Genomic_DNA"/>
</dbReference>
<keyword evidence="4 6" id="KW-1133">Transmembrane helix</keyword>
<feature type="transmembrane region" description="Helical" evidence="6">
    <location>
        <begin position="255"/>
        <end position="274"/>
    </location>
</feature>
<proteinExistence type="predicted"/>
<gene>
    <name evidence="7" type="ORF">G7Y89_g14880</name>
</gene>